<gene>
    <name evidence="1" type="ORF">S12H4_14069</name>
</gene>
<dbReference type="EMBL" id="BARW01006698">
    <property type="protein sequence ID" value="GAI79545.1"/>
    <property type="molecule type" value="Genomic_DNA"/>
</dbReference>
<evidence type="ECO:0000313" key="1">
    <source>
        <dbReference type="EMBL" id="GAI79545.1"/>
    </source>
</evidence>
<comment type="caution">
    <text evidence="1">The sequence shown here is derived from an EMBL/GenBank/DDBJ whole genome shotgun (WGS) entry which is preliminary data.</text>
</comment>
<organism evidence="1">
    <name type="scientific">marine sediment metagenome</name>
    <dbReference type="NCBI Taxonomy" id="412755"/>
    <lineage>
        <taxon>unclassified sequences</taxon>
        <taxon>metagenomes</taxon>
        <taxon>ecological metagenomes</taxon>
    </lineage>
</organism>
<dbReference type="AlphaFoldDB" id="X1SW44"/>
<accession>X1SW44</accession>
<reference evidence="1" key="1">
    <citation type="journal article" date="2014" name="Front. Microbiol.">
        <title>High frequency of phylogenetically diverse reductive dehalogenase-homologous genes in deep subseafloor sedimentary metagenomes.</title>
        <authorList>
            <person name="Kawai M."/>
            <person name="Futagami T."/>
            <person name="Toyoda A."/>
            <person name="Takaki Y."/>
            <person name="Nishi S."/>
            <person name="Hori S."/>
            <person name="Arai W."/>
            <person name="Tsubouchi T."/>
            <person name="Morono Y."/>
            <person name="Uchiyama I."/>
            <person name="Ito T."/>
            <person name="Fujiyama A."/>
            <person name="Inagaki F."/>
            <person name="Takami H."/>
        </authorList>
    </citation>
    <scope>NUCLEOTIDE SEQUENCE</scope>
    <source>
        <strain evidence="1">Expedition CK06-06</strain>
    </source>
</reference>
<sequence>MIKFLVGQRYRNRKGKYEILEIKNDQMKVRYDDGQEQMLALSIQAPQISSILSATGKNLWVVHRYI</sequence>
<proteinExistence type="predicted"/>
<name>X1SW44_9ZZZZ</name>
<protein>
    <submittedName>
        <fullName evidence="1">Uncharacterized protein</fullName>
    </submittedName>
</protein>